<dbReference type="Ensembl" id="ENSHHUT00000054381.1">
    <property type="protein sequence ID" value="ENSHHUP00000052535.1"/>
    <property type="gene ID" value="ENSHHUG00000031595.1"/>
</dbReference>
<dbReference type="PANTHER" id="PTHR46708:SF10">
    <property type="entry name" value="RECEPTOR-TYPE TYROSINE-PROTEIN PHOSPHATASE ETA-LIKE"/>
    <property type="match status" value="1"/>
</dbReference>
<dbReference type="InterPro" id="IPR003961">
    <property type="entry name" value="FN3_dom"/>
</dbReference>
<dbReference type="GeneTree" id="ENSGT00940000156870"/>
<keyword evidence="4" id="KW-1185">Reference proteome</keyword>
<dbReference type="InterPro" id="IPR013783">
    <property type="entry name" value="Ig-like_fold"/>
</dbReference>
<organism evidence="3 4">
    <name type="scientific">Hucho hucho</name>
    <name type="common">huchen</name>
    <dbReference type="NCBI Taxonomy" id="62062"/>
    <lineage>
        <taxon>Eukaryota</taxon>
        <taxon>Metazoa</taxon>
        <taxon>Chordata</taxon>
        <taxon>Craniata</taxon>
        <taxon>Vertebrata</taxon>
        <taxon>Euteleostomi</taxon>
        <taxon>Actinopterygii</taxon>
        <taxon>Neopterygii</taxon>
        <taxon>Teleostei</taxon>
        <taxon>Protacanthopterygii</taxon>
        <taxon>Salmoniformes</taxon>
        <taxon>Salmonidae</taxon>
        <taxon>Salmoninae</taxon>
        <taxon>Hucho</taxon>
    </lineage>
</organism>
<reference evidence="4" key="1">
    <citation type="submission" date="2018-06" db="EMBL/GenBank/DDBJ databases">
        <title>Genome assembly of Danube salmon.</title>
        <authorList>
            <person name="Macqueen D.J."/>
            <person name="Gundappa M.K."/>
        </authorList>
    </citation>
    <scope>NUCLEOTIDE SEQUENCE [LARGE SCALE GENOMIC DNA]</scope>
</reference>
<protein>
    <recommendedName>
        <fullName evidence="2">Fibronectin type-III domain-containing protein</fullName>
    </recommendedName>
</protein>
<evidence type="ECO:0000256" key="1">
    <source>
        <dbReference type="ARBA" id="ARBA00022737"/>
    </source>
</evidence>
<reference evidence="3" key="2">
    <citation type="submission" date="2025-08" db="UniProtKB">
        <authorList>
            <consortium name="Ensembl"/>
        </authorList>
    </citation>
    <scope>IDENTIFICATION</scope>
</reference>
<keyword evidence="1" id="KW-0677">Repeat</keyword>
<dbReference type="AlphaFoldDB" id="A0A4W5NTB4"/>
<feature type="domain" description="Fibronectin type-III" evidence="2">
    <location>
        <begin position="25"/>
        <end position="111"/>
    </location>
</feature>
<proteinExistence type="predicted"/>
<dbReference type="STRING" id="62062.ENSHHUP00000052535"/>
<evidence type="ECO:0000313" key="3">
    <source>
        <dbReference type="Ensembl" id="ENSHHUP00000052535.1"/>
    </source>
</evidence>
<dbReference type="InterPro" id="IPR050991">
    <property type="entry name" value="ECM_Regulatory_Proteins"/>
</dbReference>
<evidence type="ECO:0000313" key="4">
    <source>
        <dbReference type="Proteomes" id="UP000314982"/>
    </source>
</evidence>
<dbReference type="InterPro" id="IPR036116">
    <property type="entry name" value="FN3_sf"/>
</dbReference>
<dbReference type="SMART" id="SM00060">
    <property type="entry name" value="FN3"/>
    <property type="match status" value="2"/>
</dbReference>
<dbReference type="Pfam" id="PF00041">
    <property type="entry name" value="fn3"/>
    <property type="match status" value="2"/>
</dbReference>
<dbReference type="SUPFAM" id="SSF49265">
    <property type="entry name" value="Fibronectin type III"/>
    <property type="match status" value="1"/>
</dbReference>
<dbReference type="PANTHER" id="PTHR46708">
    <property type="entry name" value="TENASCIN"/>
    <property type="match status" value="1"/>
</dbReference>
<evidence type="ECO:0000259" key="2">
    <source>
        <dbReference type="PROSITE" id="PS50853"/>
    </source>
</evidence>
<dbReference type="Proteomes" id="UP000314982">
    <property type="component" value="Unassembled WGS sequence"/>
</dbReference>
<feature type="domain" description="Fibronectin type-III" evidence="2">
    <location>
        <begin position="112"/>
        <end position="199"/>
    </location>
</feature>
<accession>A0A4W5NTB4</accession>
<reference evidence="3" key="3">
    <citation type="submission" date="2025-09" db="UniProtKB">
        <authorList>
            <consortium name="Ensembl"/>
        </authorList>
    </citation>
    <scope>IDENTIFICATION</scope>
</reference>
<name>A0A4W5NTB4_9TELE</name>
<dbReference type="Gene3D" id="2.60.40.10">
    <property type="entry name" value="Immunoglobulins"/>
    <property type="match status" value="2"/>
</dbReference>
<dbReference type="PROSITE" id="PS50853">
    <property type="entry name" value="FN3"/>
    <property type="match status" value="2"/>
</dbReference>
<dbReference type="CDD" id="cd00063">
    <property type="entry name" value="FN3"/>
    <property type="match status" value="2"/>
</dbReference>
<sequence>MSMFEDTLLSFVPQTPFLAHTEPAIIRNLTFTEITTASVSLNWAEPLGNRSFYRVEWTGGNSSVSQNTTGTSVNVTALTAGVQYHFTVTAVAGDNTTVGQSKTVSKYTKPAVIRNLTVSKITTSSVFLRWIEPFGNRSFYSVEWTGGSRAMNTTTNETAFNVTELTAGVKYTFKVTAVAGDNITKGNAQEKALFTGKLFHWNGLNIFSEVEPCHDYVNICILQ</sequence>